<gene>
    <name evidence="1" type="ORF">DEBURN_LOCUS7981</name>
</gene>
<accession>A0A9N9BMM6</accession>
<reference evidence="1" key="1">
    <citation type="submission" date="2021-06" db="EMBL/GenBank/DDBJ databases">
        <authorList>
            <person name="Kallberg Y."/>
            <person name="Tangrot J."/>
            <person name="Rosling A."/>
        </authorList>
    </citation>
    <scope>NUCLEOTIDE SEQUENCE</scope>
    <source>
        <strain evidence="1">AZ414A</strain>
    </source>
</reference>
<protein>
    <submittedName>
        <fullName evidence="1">10242_t:CDS:1</fullName>
    </submittedName>
</protein>
<organism evidence="1 2">
    <name type="scientific">Diversispora eburnea</name>
    <dbReference type="NCBI Taxonomy" id="1213867"/>
    <lineage>
        <taxon>Eukaryota</taxon>
        <taxon>Fungi</taxon>
        <taxon>Fungi incertae sedis</taxon>
        <taxon>Mucoromycota</taxon>
        <taxon>Glomeromycotina</taxon>
        <taxon>Glomeromycetes</taxon>
        <taxon>Diversisporales</taxon>
        <taxon>Diversisporaceae</taxon>
        <taxon>Diversispora</taxon>
    </lineage>
</organism>
<dbReference type="OrthoDB" id="10429614at2759"/>
<evidence type="ECO:0000313" key="1">
    <source>
        <dbReference type="EMBL" id="CAG8569002.1"/>
    </source>
</evidence>
<dbReference type="AlphaFoldDB" id="A0A9N9BMM6"/>
<dbReference type="EMBL" id="CAJVPK010001072">
    <property type="protein sequence ID" value="CAG8569002.1"/>
    <property type="molecule type" value="Genomic_DNA"/>
</dbReference>
<sequence length="64" mass="7633">MNNFDTLLANIDRNSIYPPPRIEEVLNYFNSRRPMCDYRRYHAYEPRITSGKIPQDKKNLDTGI</sequence>
<name>A0A9N9BMM6_9GLOM</name>
<proteinExistence type="predicted"/>
<comment type="caution">
    <text evidence="1">The sequence shown here is derived from an EMBL/GenBank/DDBJ whole genome shotgun (WGS) entry which is preliminary data.</text>
</comment>
<evidence type="ECO:0000313" key="2">
    <source>
        <dbReference type="Proteomes" id="UP000789706"/>
    </source>
</evidence>
<keyword evidence="2" id="KW-1185">Reference proteome</keyword>
<dbReference type="Proteomes" id="UP000789706">
    <property type="component" value="Unassembled WGS sequence"/>
</dbReference>